<reference evidence="2 3" key="1">
    <citation type="submission" date="2019-05" db="EMBL/GenBank/DDBJ databases">
        <title>Another draft genome of Portunus trituberculatus and its Hox gene families provides insights of decapod evolution.</title>
        <authorList>
            <person name="Jeong J.-H."/>
            <person name="Song I."/>
            <person name="Kim S."/>
            <person name="Choi T."/>
            <person name="Kim D."/>
            <person name="Ryu S."/>
            <person name="Kim W."/>
        </authorList>
    </citation>
    <scope>NUCLEOTIDE SEQUENCE [LARGE SCALE GENOMIC DNA]</scope>
    <source>
        <tissue evidence="2">Muscle</tissue>
    </source>
</reference>
<sequence>MNKASTSYFSQRLFSSVPLSLRPRPKTRHRRPETREAHNSYIRIPTARVDNLAAPPTLTQLVTDTIRFLRY</sequence>
<keyword evidence="3" id="KW-1185">Reference proteome</keyword>
<name>A0A5B7I6I9_PORTR</name>
<organism evidence="2 3">
    <name type="scientific">Portunus trituberculatus</name>
    <name type="common">Swimming crab</name>
    <name type="synonym">Neptunus trituberculatus</name>
    <dbReference type="NCBI Taxonomy" id="210409"/>
    <lineage>
        <taxon>Eukaryota</taxon>
        <taxon>Metazoa</taxon>
        <taxon>Ecdysozoa</taxon>
        <taxon>Arthropoda</taxon>
        <taxon>Crustacea</taxon>
        <taxon>Multicrustacea</taxon>
        <taxon>Malacostraca</taxon>
        <taxon>Eumalacostraca</taxon>
        <taxon>Eucarida</taxon>
        <taxon>Decapoda</taxon>
        <taxon>Pleocyemata</taxon>
        <taxon>Brachyura</taxon>
        <taxon>Eubrachyura</taxon>
        <taxon>Portunoidea</taxon>
        <taxon>Portunidae</taxon>
        <taxon>Portuninae</taxon>
        <taxon>Portunus</taxon>
    </lineage>
</organism>
<proteinExistence type="predicted"/>
<evidence type="ECO:0000256" key="1">
    <source>
        <dbReference type="SAM" id="MobiDB-lite"/>
    </source>
</evidence>
<evidence type="ECO:0000313" key="2">
    <source>
        <dbReference type="EMBL" id="MPC77903.1"/>
    </source>
</evidence>
<evidence type="ECO:0000313" key="3">
    <source>
        <dbReference type="Proteomes" id="UP000324222"/>
    </source>
</evidence>
<dbReference type="EMBL" id="VSRR010047063">
    <property type="protein sequence ID" value="MPC77903.1"/>
    <property type="molecule type" value="Genomic_DNA"/>
</dbReference>
<dbReference type="AlphaFoldDB" id="A0A5B7I6I9"/>
<feature type="region of interest" description="Disordered" evidence="1">
    <location>
        <begin position="19"/>
        <end position="40"/>
    </location>
</feature>
<gene>
    <name evidence="2" type="ORF">E2C01_072372</name>
</gene>
<protein>
    <submittedName>
        <fullName evidence="2">Uncharacterized protein</fullName>
    </submittedName>
</protein>
<dbReference type="Proteomes" id="UP000324222">
    <property type="component" value="Unassembled WGS sequence"/>
</dbReference>
<comment type="caution">
    <text evidence="2">The sequence shown here is derived from an EMBL/GenBank/DDBJ whole genome shotgun (WGS) entry which is preliminary data.</text>
</comment>
<accession>A0A5B7I6I9</accession>
<feature type="compositionally biased region" description="Basic residues" evidence="1">
    <location>
        <begin position="23"/>
        <end position="32"/>
    </location>
</feature>